<evidence type="ECO:0000256" key="3">
    <source>
        <dbReference type="ARBA" id="ARBA00004413"/>
    </source>
</evidence>
<protein>
    <recommendedName>
        <fullName evidence="18">UBA/TS-N domain-containing protein</fullName>
    </recommendedName>
</protein>
<dbReference type="InterPro" id="IPR000261">
    <property type="entry name" value="EH_dom"/>
</dbReference>
<name>A0A6A5K4S3_9PLEO</name>
<dbReference type="EMBL" id="ML975356">
    <property type="protein sequence ID" value="KAF1831711.1"/>
    <property type="molecule type" value="Genomic_DNA"/>
</dbReference>
<dbReference type="GO" id="GO:0010008">
    <property type="term" value="C:endosome membrane"/>
    <property type="evidence" value="ECO:0007669"/>
    <property type="project" value="UniProtKB-SubCell"/>
</dbReference>
<feature type="domain" description="EH" evidence="14">
    <location>
        <begin position="21"/>
        <end position="97"/>
    </location>
</feature>
<dbReference type="InterPro" id="IPR018247">
    <property type="entry name" value="EF_Hand_1_Ca_BS"/>
</dbReference>
<evidence type="ECO:0000256" key="12">
    <source>
        <dbReference type="SAM" id="MobiDB-lite"/>
    </source>
</evidence>
<feature type="region of interest" description="Disordered" evidence="12">
    <location>
        <begin position="421"/>
        <end position="515"/>
    </location>
</feature>
<dbReference type="InterPro" id="IPR009060">
    <property type="entry name" value="UBA-like_sf"/>
</dbReference>
<reference evidence="16" key="1">
    <citation type="submission" date="2020-01" db="EMBL/GenBank/DDBJ databases">
        <authorList>
            <consortium name="DOE Joint Genome Institute"/>
            <person name="Haridas S."/>
            <person name="Albert R."/>
            <person name="Binder M."/>
            <person name="Bloem J."/>
            <person name="Labutti K."/>
            <person name="Salamov A."/>
            <person name="Andreopoulos B."/>
            <person name="Baker S.E."/>
            <person name="Barry K."/>
            <person name="Bills G."/>
            <person name="Bluhm B.H."/>
            <person name="Cannon C."/>
            <person name="Castanera R."/>
            <person name="Culley D.E."/>
            <person name="Daum C."/>
            <person name="Ezra D."/>
            <person name="Gonzalez J.B."/>
            <person name="Henrissat B."/>
            <person name="Kuo A."/>
            <person name="Liang C."/>
            <person name="Lipzen A."/>
            <person name="Lutzoni F."/>
            <person name="Magnuson J."/>
            <person name="Mondo S."/>
            <person name="Nolan M."/>
            <person name="Ohm R."/>
            <person name="Pangilinan J."/>
            <person name="Park H.-J."/>
            <person name="Ramirez L."/>
            <person name="Alfaro M."/>
            <person name="Sun H."/>
            <person name="Tritt A."/>
            <person name="Yoshinaga Y."/>
            <person name="Zwiers L.-H."/>
            <person name="Turgeon B.G."/>
            <person name="Goodwin S.B."/>
            <person name="Spatafora J.W."/>
            <person name="Crous P.W."/>
            <person name="Grigoriev I.V."/>
        </authorList>
    </citation>
    <scope>NUCLEOTIDE SEQUENCE</scope>
    <source>
        <strain evidence="16">P77</strain>
    </source>
</reference>
<comment type="function">
    <text evidence="11">Component of the PAN1 actin cytoskeleton-regulatory complex required for the internalization of endosomes during actin-coupled endocytosis. The complex links the site of endocytosis to the cell membrane-associated actin cytoskeleton. Mediates uptake of external molecules and vacuolar degradation of plasma membrane proteins. Plays a role in the proper organization of the cell membrane-associated actin cytoskeleton and promotes its destabilization.</text>
</comment>
<dbReference type="PROSITE" id="PS50031">
    <property type="entry name" value="EH"/>
    <property type="match status" value="3"/>
</dbReference>
<feature type="compositionally biased region" description="Pro residues" evidence="12">
    <location>
        <begin position="458"/>
        <end position="467"/>
    </location>
</feature>
<feature type="domain" description="EH" evidence="14">
    <location>
        <begin position="150"/>
        <end position="240"/>
    </location>
</feature>
<feature type="compositionally biased region" description="Polar residues" evidence="12">
    <location>
        <begin position="870"/>
        <end position="881"/>
    </location>
</feature>
<organism evidence="16 17">
    <name type="scientific">Decorospora gaudefroyi</name>
    <dbReference type="NCBI Taxonomy" id="184978"/>
    <lineage>
        <taxon>Eukaryota</taxon>
        <taxon>Fungi</taxon>
        <taxon>Dikarya</taxon>
        <taxon>Ascomycota</taxon>
        <taxon>Pezizomycotina</taxon>
        <taxon>Dothideomycetes</taxon>
        <taxon>Pleosporomycetidae</taxon>
        <taxon>Pleosporales</taxon>
        <taxon>Pleosporineae</taxon>
        <taxon>Pleosporaceae</taxon>
        <taxon>Decorospora</taxon>
    </lineage>
</organism>
<dbReference type="GO" id="GO:0006897">
    <property type="term" value="P:endocytosis"/>
    <property type="evidence" value="ECO:0007669"/>
    <property type="project" value="UniProtKB-KW"/>
</dbReference>
<dbReference type="PROSITE" id="PS50030">
    <property type="entry name" value="UBA"/>
    <property type="match status" value="1"/>
</dbReference>
<dbReference type="SMART" id="SM00054">
    <property type="entry name" value="EFh"/>
    <property type="match status" value="3"/>
</dbReference>
<gene>
    <name evidence="16" type="ORF">BDW02DRAFT_571766</name>
</gene>
<dbReference type="CDD" id="cd00052">
    <property type="entry name" value="EH"/>
    <property type="match status" value="3"/>
</dbReference>
<evidence type="ECO:0000256" key="11">
    <source>
        <dbReference type="ARBA" id="ARBA00025194"/>
    </source>
</evidence>
<dbReference type="SUPFAM" id="SSF57997">
    <property type="entry name" value="Tropomyosin"/>
    <property type="match status" value="1"/>
</dbReference>
<feature type="compositionally biased region" description="Polar residues" evidence="12">
    <location>
        <begin position="252"/>
        <end position="273"/>
    </location>
</feature>
<evidence type="ECO:0000256" key="4">
    <source>
        <dbReference type="ARBA" id="ARBA00011159"/>
    </source>
</evidence>
<evidence type="ECO:0000256" key="1">
    <source>
        <dbReference type="ARBA" id="ARBA00004125"/>
    </source>
</evidence>
<feature type="compositionally biased region" description="Polar residues" evidence="12">
    <location>
        <begin position="1064"/>
        <end position="1092"/>
    </location>
</feature>
<dbReference type="Pfam" id="PF12763">
    <property type="entry name" value="EH"/>
    <property type="match status" value="3"/>
</dbReference>
<evidence type="ECO:0000313" key="16">
    <source>
        <dbReference type="EMBL" id="KAF1831711.1"/>
    </source>
</evidence>
<keyword evidence="6" id="KW-0967">Endosome</keyword>
<dbReference type="Gene3D" id="1.10.8.10">
    <property type="entry name" value="DNA helicase RuvA subunit, C-terminal domain"/>
    <property type="match status" value="1"/>
</dbReference>
<dbReference type="OrthoDB" id="524326at2759"/>
<feature type="region of interest" description="Disordered" evidence="12">
    <location>
        <begin position="661"/>
        <end position="1398"/>
    </location>
</feature>
<dbReference type="SMART" id="SM00027">
    <property type="entry name" value="EH"/>
    <property type="match status" value="3"/>
</dbReference>
<feature type="compositionally biased region" description="Basic and acidic residues" evidence="12">
    <location>
        <begin position="1295"/>
        <end position="1307"/>
    </location>
</feature>
<feature type="compositionally biased region" description="Low complexity" evidence="12">
    <location>
        <begin position="487"/>
        <end position="498"/>
    </location>
</feature>
<feature type="region of interest" description="Disordered" evidence="12">
    <location>
        <begin position="373"/>
        <end position="409"/>
    </location>
</feature>
<keyword evidence="5" id="KW-0254">Endocytosis</keyword>
<evidence type="ECO:0000256" key="10">
    <source>
        <dbReference type="ARBA" id="ARBA00023212"/>
    </source>
</evidence>
<proteinExistence type="predicted"/>
<dbReference type="Gene3D" id="1.10.287.1490">
    <property type="match status" value="1"/>
</dbReference>
<evidence type="ECO:0000256" key="5">
    <source>
        <dbReference type="ARBA" id="ARBA00022583"/>
    </source>
</evidence>
<evidence type="ECO:0000256" key="6">
    <source>
        <dbReference type="ARBA" id="ARBA00022753"/>
    </source>
</evidence>
<dbReference type="InterPro" id="IPR002048">
    <property type="entry name" value="EF_hand_dom"/>
</dbReference>
<sequence>MADLSQSGELNQPILNLTAEEKRVFQFLFQQADTEKLGVITGEIAVKFFERTKLAPAVLGEIWQIADTENRGLLTMAGFCQVLRLIGHYQAGRDPAPELAFRPAPLPKFEGLNIPSAPAAPSFSPQTTGSIQPQMSGNGPIRVPPLVPAKAAEYAGLFDKSGAVNGVLSGENAKEIFEKARLPNEVLGRIWNLSDTEQRGALNVTEFIIAMHMLASYRTGNMKALPTALPPGLYEAASRRGQLPPPPGRPEQSMSIPRQFSGQPNVPRTSSPLGRQPFGAPPPSAQPTGSDWLISQQEKASYDNLFKGVDTMGRGFITGDQAVRFFSDSGLPEDVLASIWDLADINSEGQLSKDEFAVAMYLIRQQRKGDQLPTTLPANLIPPSLRTPANQAVPAAAPQPAPPVPRAAKSAAEDLFGLDAFSAPAPAPQQPQSTGGSATFNKPFDNDPFGSKAASPTSPHPFQPQPRNPASTFKPFMPSSSFGQTLTTHSTGHSGTSGVQQRSTPSAMDDLLGGDTDAEINKKLTQDSTDLANMSNQMTTLRTQMQEVQNKKGATESDLNSVNTQKRDLELRLSQFKTQYDQEVKAVKTLEDRLANSRSEVRKLQQDLAMIEASYQDLQNQHRQVGSALEADQRENNSLKERIRQLNAEVAQLRPQLDKMRNDARQQKGMVAINKKQLATNEGEREKIKNEMSDLTKPQEEDTRSHQGHTPNVVSPAASTTSQSTNPFFRKSPQPTSENTMSPSGFAREGPHKDFDSVFGSFNPPQSTAPPVSFRPENQSQGPSFSVPSGQSVRSSEGPDVPTPSTSPPLSSYQESPRGAEPPAPPESRQFASSFLPLRETAQRSDSFSSSVRASAPASRYGGPGAPGNETPTISQASPASTPVPEKPTMERTETNRTETDNFNPSLFNRNFSASPVASVTSDTQRSTAKAEDRKDNFSNFGAPSAATADIPGAFPRDAATPLQQNQTGESGMSDPNRNNNNNNNRNDPFGSTSTEQPRGGKDDFDAAFAGFGPSRQNTATASSASAPADNNNRFNKEFPPIEDLAHDDDSDSNDGRGFDDNFTSASPNQKRTSFGQEKRSQQQQRPGTASSDELYRAPPPTTRLDSNIGGLPTPSAQKSPPTYESSVNQTRSGSNQFPPEFGGLLPARDNPTSPGSPETAEGPQRSFNPPGGHGAALFGGSSKPATTSPPPLDTPSSTVPSDAYHSALSYGTSDTNKGPTPPVNVPQLGKSAFNDDFDAGFDDLADAKEDDRVDDDFMFSSQHREGLDEFNPVFDSPAASKSNTMASQQTPTGKPREDDSFSDFEHLSQTFGGQPQQTQPAASSQDWDAIFSNLESSQTDKGAHSQQASTDFGKSVFDTLDKEEAAASSSKSQQLSPQMPALGRAISSGTEHDDPILKKLTGMGYGRNEALSALEKYDYDINKAADHLASGGK</sequence>
<evidence type="ECO:0000256" key="7">
    <source>
        <dbReference type="ARBA" id="ARBA00022837"/>
    </source>
</evidence>
<evidence type="ECO:0000256" key="9">
    <source>
        <dbReference type="ARBA" id="ARBA00023203"/>
    </source>
</evidence>
<feature type="compositionally biased region" description="Basic and acidic residues" evidence="12">
    <location>
        <begin position="682"/>
        <end position="705"/>
    </location>
</feature>
<dbReference type="PROSITE" id="PS50222">
    <property type="entry name" value="EF_HAND_2"/>
    <property type="match status" value="1"/>
</dbReference>
<feature type="compositionally biased region" description="Polar residues" evidence="12">
    <location>
        <begin position="901"/>
        <end position="928"/>
    </location>
</feature>
<feature type="compositionally biased region" description="Low complexity" evidence="12">
    <location>
        <begin position="1018"/>
        <end position="1033"/>
    </location>
</feature>
<comment type="subcellular location">
    <subcellularLocation>
        <location evidence="3">Cell membrane</location>
        <topology evidence="3">Peripheral membrane protein</topology>
        <orientation evidence="3">Cytoplasmic side</orientation>
    </subcellularLocation>
    <subcellularLocation>
        <location evidence="2">Cytoplasm</location>
        <location evidence="2">Cytoskeleton</location>
        <location evidence="2">Actin patch</location>
    </subcellularLocation>
    <subcellularLocation>
        <location evidence="1">Endosome membrane</location>
        <topology evidence="1">Peripheral membrane protein</topology>
        <orientation evidence="1">Cytoplasmic side</orientation>
    </subcellularLocation>
</comment>
<dbReference type="Gene3D" id="1.10.238.10">
    <property type="entry name" value="EF-hand"/>
    <property type="match status" value="3"/>
</dbReference>
<keyword evidence="17" id="KW-1185">Reference proteome</keyword>
<evidence type="ECO:0000256" key="2">
    <source>
        <dbReference type="ARBA" id="ARBA00004134"/>
    </source>
</evidence>
<dbReference type="PANTHER" id="PTHR11216">
    <property type="entry name" value="EH DOMAIN"/>
    <property type="match status" value="1"/>
</dbReference>
<feature type="compositionally biased region" description="Polar residues" evidence="12">
    <location>
        <begin position="1334"/>
        <end position="1353"/>
    </location>
</feature>
<feature type="domain" description="EH" evidence="14">
    <location>
        <begin position="298"/>
        <end position="387"/>
    </location>
</feature>
<keyword evidence="7" id="KW-0106">Calcium</keyword>
<dbReference type="InterPro" id="IPR015940">
    <property type="entry name" value="UBA"/>
</dbReference>
<feature type="compositionally biased region" description="Polar residues" evidence="12">
    <location>
        <begin position="763"/>
        <end position="795"/>
    </location>
</feature>
<feature type="compositionally biased region" description="Acidic residues" evidence="12">
    <location>
        <begin position="1236"/>
        <end position="1245"/>
    </location>
</feature>
<accession>A0A6A5K4S3</accession>
<feature type="compositionally biased region" description="Polar residues" evidence="12">
    <location>
        <begin position="1210"/>
        <end position="1219"/>
    </location>
</feature>
<dbReference type="SUPFAM" id="SSF47473">
    <property type="entry name" value="EF-hand"/>
    <property type="match status" value="3"/>
</dbReference>
<dbReference type="GO" id="GO:0005886">
    <property type="term" value="C:plasma membrane"/>
    <property type="evidence" value="ECO:0007669"/>
    <property type="project" value="UniProtKB-SubCell"/>
</dbReference>
<feature type="region of interest" description="Disordered" evidence="12">
    <location>
        <begin position="236"/>
        <end position="290"/>
    </location>
</feature>
<comment type="subunit">
    <text evidence="4">Component of the PAN1 actin cytoskeleton-regulatory complex.</text>
</comment>
<dbReference type="SUPFAM" id="SSF46934">
    <property type="entry name" value="UBA-like"/>
    <property type="match status" value="1"/>
</dbReference>
<dbReference type="Proteomes" id="UP000800040">
    <property type="component" value="Unassembled WGS sequence"/>
</dbReference>
<feature type="compositionally biased region" description="Polar residues" evidence="12">
    <location>
        <begin position="1280"/>
        <end position="1293"/>
    </location>
</feature>
<dbReference type="GO" id="GO:0005509">
    <property type="term" value="F:calcium ion binding"/>
    <property type="evidence" value="ECO:0007669"/>
    <property type="project" value="InterPro"/>
</dbReference>
<evidence type="ECO:0000259" key="14">
    <source>
        <dbReference type="PROSITE" id="PS50031"/>
    </source>
</evidence>
<dbReference type="PROSITE" id="PS00018">
    <property type="entry name" value="EF_HAND_1"/>
    <property type="match status" value="1"/>
</dbReference>
<keyword evidence="8" id="KW-0175">Coiled coil</keyword>
<feature type="compositionally biased region" description="Polar residues" evidence="12">
    <location>
        <begin position="1115"/>
        <end position="1138"/>
    </location>
</feature>
<evidence type="ECO:0000259" key="13">
    <source>
        <dbReference type="PROSITE" id="PS50030"/>
    </source>
</evidence>
<feature type="compositionally biased region" description="Polar residues" evidence="12">
    <location>
        <begin position="962"/>
        <end position="976"/>
    </location>
</feature>
<evidence type="ECO:0000259" key="15">
    <source>
        <dbReference type="PROSITE" id="PS50222"/>
    </source>
</evidence>
<feature type="compositionally biased region" description="Basic and acidic residues" evidence="12">
    <location>
        <begin position="888"/>
        <end position="900"/>
    </location>
</feature>
<dbReference type="CDD" id="cd14270">
    <property type="entry name" value="UBA"/>
    <property type="match status" value="1"/>
</dbReference>
<feature type="domain" description="UBA" evidence="13">
    <location>
        <begin position="1392"/>
        <end position="1432"/>
    </location>
</feature>
<dbReference type="SMART" id="SM00165">
    <property type="entry name" value="UBA"/>
    <property type="match status" value="1"/>
</dbReference>
<keyword evidence="9" id="KW-0009">Actin-binding</keyword>
<feature type="compositionally biased region" description="Low complexity" evidence="12">
    <location>
        <begin position="844"/>
        <end position="860"/>
    </location>
</feature>
<keyword evidence="10" id="KW-0963">Cytoplasm</keyword>
<feature type="domain" description="EF-hand" evidence="15">
    <location>
        <begin position="331"/>
        <end position="366"/>
    </location>
</feature>
<dbReference type="InterPro" id="IPR011992">
    <property type="entry name" value="EF-hand-dom_pair"/>
</dbReference>
<dbReference type="GO" id="GO:0030479">
    <property type="term" value="C:actin cortical patch"/>
    <property type="evidence" value="ECO:0007669"/>
    <property type="project" value="UniProtKB-SubCell"/>
</dbReference>
<keyword evidence="10" id="KW-0206">Cytoskeleton</keyword>
<feature type="compositionally biased region" description="Polar residues" evidence="12">
    <location>
        <begin position="708"/>
        <end position="743"/>
    </location>
</feature>
<dbReference type="PANTHER" id="PTHR11216:SF170">
    <property type="entry name" value="DYNAMIN ASSOCIATED PROTEIN 160, ISOFORM D"/>
    <property type="match status" value="1"/>
</dbReference>
<evidence type="ECO:0000313" key="17">
    <source>
        <dbReference type="Proteomes" id="UP000800040"/>
    </source>
</evidence>
<dbReference type="GO" id="GO:0016197">
    <property type="term" value="P:endosomal transport"/>
    <property type="evidence" value="ECO:0007669"/>
    <property type="project" value="TreeGrafter"/>
</dbReference>
<evidence type="ECO:0000256" key="8">
    <source>
        <dbReference type="ARBA" id="ARBA00023054"/>
    </source>
</evidence>
<evidence type="ECO:0008006" key="18">
    <source>
        <dbReference type="Google" id="ProtNLM"/>
    </source>
</evidence>
<dbReference type="GO" id="GO:0003779">
    <property type="term" value="F:actin binding"/>
    <property type="evidence" value="ECO:0007669"/>
    <property type="project" value="UniProtKB-KW"/>
</dbReference>
<feature type="compositionally biased region" description="Low complexity" evidence="12">
    <location>
        <begin position="977"/>
        <end position="987"/>
    </location>
</feature>
<feature type="compositionally biased region" description="Low complexity" evidence="12">
    <location>
        <begin position="1310"/>
        <end position="1326"/>
    </location>
</feature>